<dbReference type="Pfam" id="PF17289">
    <property type="entry name" value="Terminase_6C"/>
    <property type="match status" value="1"/>
</dbReference>
<accession>A0A0F9W4P2</accession>
<evidence type="ECO:0000256" key="2">
    <source>
        <dbReference type="SAM" id="MobiDB-lite"/>
    </source>
</evidence>
<evidence type="ECO:0000256" key="1">
    <source>
        <dbReference type="ARBA" id="ARBA00022612"/>
    </source>
</evidence>
<dbReference type="EMBL" id="LAZR01000352">
    <property type="protein sequence ID" value="KKN73018.1"/>
    <property type="molecule type" value="Genomic_DNA"/>
</dbReference>
<dbReference type="InterPro" id="IPR006517">
    <property type="entry name" value="Phage_terminase_lsu-like_C"/>
</dbReference>
<comment type="caution">
    <text evidence="4">The sequence shown here is derived from an EMBL/GenBank/DDBJ whole genome shotgun (WGS) entry which is preliminary data.</text>
</comment>
<sequence>MQISQRGILDATEKALCEKSFYHFFKIGWKSVDSDEFVDDWHIKVLCDSLQSIFEGKVTRLIINIPPRCSKSTITCVFFPVWCWIKRPQMKFLTGSHTRDLSTRDTVKSRYLMQSPWFCNLWGNAFKLSSDQNQKTYYTNTDMGARYCYSVGGGITGTGADIILLDDPIDSQGANSQKIREGVNLWFDEALSTRLNSQKSGCIILIMQRLHSNDLTGYLLSKSKEWEHICLPMRFESKSPYDKRKKIGQILSKRFPEKYLKKYEKRVGRYVVASQLQQRPSPREGGIVKSDWIDKYSVLPSKVLSYEWSWDSAIKTGKNNDYTVGTYWAECDSGYYLVDMFRKKVEYPEFKKRLESLYYKHVSNAILVEDKSSGQQIIQEYKRRTRLPIIGMMPGRDMLSSKEERLIQVSDLFESGVVKFPEKAPWLEDVIDELTNFPNAQHDDIVDSISQYLSRRIRKMRNSKPLGDDIQDDLKTKSNSLDW</sequence>
<dbReference type="NCBIfam" id="TIGR01630">
    <property type="entry name" value="psiM2_ORF9"/>
    <property type="match status" value="1"/>
</dbReference>
<evidence type="ECO:0000259" key="3">
    <source>
        <dbReference type="Pfam" id="PF17289"/>
    </source>
</evidence>
<feature type="domain" description="Terminase large subunit gp17-like C-terminal" evidence="3">
    <location>
        <begin position="310"/>
        <end position="454"/>
    </location>
</feature>
<feature type="region of interest" description="Disordered" evidence="2">
    <location>
        <begin position="464"/>
        <end position="483"/>
    </location>
</feature>
<proteinExistence type="predicted"/>
<protein>
    <recommendedName>
        <fullName evidence="3">Terminase large subunit gp17-like C-terminal domain-containing protein</fullName>
    </recommendedName>
</protein>
<keyword evidence="1" id="KW-1188">Viral release from host cell</keyword>
<dbReference type="InterPro" id="IPR035421">
    <property type="entry name" value="Terminase_6C"/>
</dbReference>
<gene>
    <name evidence="4" type="ORF">LCGC14_0405720</name>
</gene>
<name>A0A0F9W4P2_9ZZZZ</name>
<dbReference type="AlphaFoldDB" id="A0A0F9W4P2"/>
<dbReference type="Gene3D" id="3.30.420.240">
    <property type="match status" value="1"/>
</dbReference>
<evidence type="ECO:0000313" key="4">
    <source>
        <dbReference type="EMBL" id="KKN73018.1"/>
    </source>
</evidence>
<organism evidence="4">
    <name type="scientific">marine sediment metagenome</name>
    <dbReference type="NCBI Taxonomy" id="412755"/>
    <lineage>
        <taxon>unclassified sequences</taxon>
        <taxon>metagenomes</taxon>
        <taxon>ecological metagenomes</taxon>
    </lineage>
</organism>
<reference evidence="4" key="1">
    <citation type="journal article" date="2015" name="Nature">
        <title>Complex archaea that bridge the gap between prokaryotes and eukaryotes.</title>
        <authorList>
            <person name="Spang A."/>
            <person name="Saw J.H."/>
            <person name="Jorgensen S.L."/>
            <person name="Zaremba-Niedzwiedzka K."/>
            <person name="Martijn J."/>
            <person name="Lind A.E."/>
            <person name="van Eijk R."/>
            <person name="Schleper C."/>
            <person name="Guy L."/>
            <person name="Ettema T.J."/>
        </authorList>
    </citation>
    <scope>NUCLEOTIDE SEQUENCE</scope>
</reference>